<dbReference type="AlphaFoldDB" id="A0A2S0MQU5"/>
<dbReference type="SUPFAM" id="SSF46689">
    <property type="entry name" value="Homeodomain-like"/>
    <property type="match status" value="1"/>
</dbReference>
<dbReference type="InterPro" id="IPR009057">
    <property type="entry name" value="Homeodomain-like_sf"/>
</dbReference>
<dbReference type="InterPro" id="IPR018060">
    <property type="entry name" value="HTH_AraC"/>
</dbReference>
<dbReference type="SMART" id="SM00342">
    <property type="entry name" value="HTH_ARAC"/>
    <property type="match status" value="1"/>
</dbReference>
<accession>A0A2S0MQU5</accession>
<dbReference type="Proteomes" id="UP000237655">
    <property type="component" value="Chromosome"/>
</dbReference>
<dbReference type="PANTHER" id="PTHR46796">
    <property type="entry name" value="HTH-TYPE TRANSCRIPTIONAL ACTIVATOR RHAS-RELATED"/>
    <property type="match status" value="1"/>
</dbReference>
<dbReference type="PANTHER" id="PTHR46796:SF6">
    <property type="entry name" value="ARAC SUBFAMILY"/>
    <property type="match status" value="1"/>
</dbReference>
<dbReference type="RefSeq" id="WP_106472558.1">
    <property type="nucleotide sequence ID" value="NZ_CP027665.1"/>
</dbReference>
<keyword evidence="6" id="KW-1185">Reference proteome</keyword>
<dbReference type="InterPro" id="IPR050204">
    <property type="entry name" value="AraC_XylS_family_regulators"/>
</dbReference>
<evidence type="ECO:0000256" key="3">
    <source>
        <dbReference type="ARBA" id="ARBA00023163"/>
    </source>
</evidence>
<protein>
    <submittedName>
        <fullName evidence="5">Helix-turn-helix domain-containing protein</fullName>
    </submittedName>
</protein>
<evidence type="ECO:0000256" key="2">
    <source>
        <dbReference type="ARBA" id="ARBA00023125"/>
    </source>
</evidence>
<dbReference type="GO" id="GO:0003700">
    <property type="term" value="F:DNA-binding transcription factor activity"/>
    <property type="evidence" value="ECO:0007669"/>
    <property type="project" value="InterPro"/>
</dbReference>
<sequence>MLNFEEWRGRLRESCGHYYAKPAAVRARTEQFDLRQVQGLDKALIRCAVDRIERTRQGIRRDDAEHFFLLHQAEGEMAVRHCDCDVVLQKGDFLLLDSTRPAELIFGGNVSQFTSVHMPRTLFLAGREHTPATGIKVTTRNPLHASLTNLISDQSDGVDVDQFCPDDFFDFVAMVFGPDPASVNIGQFRNRGGRMRYISQIIDQHLQDQDFSIDDLAVRVGRSRRQLQRDFYGSGTSFTEVLKTRRLHHFVAAGRRLKRQGYEIGITDLAYMSGFSDPSHFNRMFREAYQTSPREFFRKTHKHMI</sequence>
<keyword evidence="1" id="KW-0805">Transcription regulation</keyword>
<dbReference type="Pfam" id="PF12833">
    <property type="entry name" value="HTH_18"/>
    <property type="match status" value="1"/>
</dbReference>
<evidence type="ECO:0000313" key="6">
    <source>
        <dbReference type="Proteomes" id="UP000237655"/>
    </source>
</evidence>
<dbReference type="Gene3D" id="1.10.10.60">
    <property type="entry name" value="Homeodomain-like"/>
    <property type="match status" value="1"/>
</dbReference>
<gene>
    <name evidence="5" type="ORF">C6Y53_11395</name>
</gene>
<keyword evidence="2" id="KW-0238">DNA-binding</keyword>
<organism evidence="5 6">
    <name type="scientific">Pukyongiella litopenaei</name>
    <dbReference type="NCBI Taxonomy" id="2605946"/>
    <lineage>
        <taxon>Bacteria</taxon>
        <taxon>Pseudomonadati</taxon>
        <taxon>Pseudomonadota</taxon>
        <taxon>Alphaproteobacteria</taxon>
        <taxon>Rhodobacterales</taxon>
        <taxon>Paracoccaceae</taxon>
        <taxon>Pukyongiella</taxon>
    </lineage>
</organism>
<feature type="domain" description="HTH araC/xylS-type" evidence="4">
    <location>
        <begin position="196"/>
        <end position="299"/>
    </location>
</feature>
<dbReference type="KEGG" id="thas:C6Y53_11395"/>
<name>A0A2S0MQU5_9RHOB</name>
<dbReference type="InterPro" id="IPR035418">
    <property type="entry name" value="AraC-bd_2"/>
</dbReference>
<dbReference type="EMBL" id="CP027665">
    <property type="protein sequence ID" value="AVO38244.1"/>
    <property type="molecule type" value="Genomic_DNA"/>
</dbReference>
<keyword evidence="3" id="KW-0804">Transcription</keyword>
<evidence type="ECO:0000256" key="1">
    <source>
        <dbReference type="ARBA" id="ARBA00023015"/>
    </source>
</evidence>
<dbReference type="GO" id="GO:0043565">
    <property type="term" value="F:sequence-specific DNA binding"/>
    <property type="evidence" value="ECO:0007669"/>
    <property type="project" value="InterPro"/>
</dbReference>
<reference evidence="6" key="1">
    <citation type="submission" date="2018-03" db="EMBL/GenBank/DDBJ databases">
        <title>Genomic analysis of the strain SH-1 isolated from shrimp intestine.</title>
        <authorList>
            <person name="Kim Y.-S."/>
            <person name="Kim S.-E."/>
            <person name="Kim K.-H."/>
        </authorList>
    </citation>
    <scope>NUCLEOTIDE SEQUENCE [LARGE SCALE GENOMIC DNA]</scope>
    <source>
        <strain evidence="6">SH-1</strain>
    </source>
</reference>
<proteinExistence type="predicted"/>
<dbReference type="Pfam" id="PF14525">
    <property type="entry name" value="AraC_binding_2"/>
    <property type="match status" value="1"/>
</dbReference>
<dbReference type="PROSITE" id="PS01124">
    <property type="entry name" value="HTH_ARAC_FAMILY_2"/>
    <property type="match status" value="1"/>
</dbReference>
<evidence type="ECO:0000259" key="4">
    <source>
        <dbReference type="PROSITE" id="PS01124"/>
    </source>
</evidence>
<evidence type="ECO:0000313" key="5">
    <source>
        <dbReference type="EMBL" id="AVO38244.1"/>
    </source>
</evidence>